<dbReference type="InterPro" id="IPR016181">
    <property type="entry name" value="Acyl_CoA_acyltransferase"/>
</dbReference>
<reference evidence="4 5" key="1">
    <citation type="submission" date="2020-01" db="EMBL/GenBank/DDBJ databases">
        <authorList>
            <person name="Chen S."/>
        </authorList>
    </citation>
    <scope>NUCLEOTIDE SEQUENCE [LARGE SCALE GENOMIC DNA]</scope>
    <source>
        <strain evidence="4 5">GS-10</strain>
    </source>
</reference>
<dbReference type="PANTHER" id="PTHR43877:SF1">
    <property type="entry name" value="ACETYLTRANSFERASE"/>
    <property type="match status" value="1"/>
</dbReference>
<dbReference type="AlphaFoldDB" id="A0A6L8LRM7"/>
<dbReference type="GO" id="GO:0016747">
    <property type="term" value="F:acyltransferase activity, transferring groups other than amino-acyl groups"/>
    <property type="evidence" value="ECO:0007669"/>
    <property type="project" value="InterPro"/>
</dbReference>
<dbReference type="CDD" id="cd04301">
    <property type="entry name" value="NAT_SF"/>
    <property type="match status" value="1"/>
</dbReference>
<sequence length="178" mass="19283">MIDIQRWTAPDLQNGADALARILHGCVHDGASVGFILPHPLGEALEFWRSDILDQVRQGHRLLLVAQDDGVVVGTVSLVTASPANQPHRAEISKLLVHPDHRRKGIAKRLMRAAEQAAVDAGKSLLTLDTRSGDSAEPLYASLGFETAGVIPGYCLDVTGQRFDSTTYMYKHLTPVPA</sequence>
<comment type="caution">
    <text evidence="4">The sequence shown here is derived from an EMBL/GenBank/DDBJ whole genome shotgun (WGS) entry which is preliminary data.</text>
</comment>
<evidence type="ECO:0000313" key="4">
    <source>
        <dbReference type="EMBL" id="MYM56122.1"/>
    </source>
</evidence>
<dbReference type="RefSeq" id="WP_160973930.1">
    <property type="nucleotide sequence ID" value="NZ_WWEN01000005.1"/>
</dbReference>
<dbReference type="PROSITE" id="PS51186">
    <property type="entry name" value="GNAT"/>
    <property type="match status" value="1"/>
</dbReference>
<protein>
    <submittedName>
        <fullName evidence="4">GNAT family N-acetyltransferase</fullName>
    </submittedName>
</protein>
<proteinExistence type="predicted"/>
<dbReference type="PANTHER" id="PTHR43877">
    <property type="entry name" value="AMINOALKYLPHOSPHONATE N-ACETYLTRANSFERASE-RELATED-RELATED"/>
    <property type="match status" value="1"/>
</dbReference>
<gene>
    <name evidence="4" type="ORF">GR167_12465</name>
</gene>
<dbReference type="Proteomes" id="UP000479043">
    <property type="component" value="Unassembled WGS sequence"/>
</dbReference>
<dbReference type="Gene3D" id="3.40.630.30">
    <property type="match status" value="1"/>
</dbReference>
<evidence type="ECO:0000313" key="5">
    <source>
        <dbReference type="Proteomes" id="UP000479043"/>
    </source>
</evidence>
<dbReference type="EMBL" id="WWEN01000005">
    <property type="protein sequence ID" value="MYM56122.1"/>
    <property type="molecule type" value="Genomic_DNA"/>
</dbReference>
<keyword evidence="1 4" id="KW-0808">Transferase</keyword>
<dbReference type="SUPFAM" id="SSF55729">
    <property type="entry name" value="Acyl-CoA N-acyltransferases (Nat)"/>
    <property type="match status" value="1"/>
</dbReference>
<keyword evidence="2" id="KW-0012">Acyltransferase</keyword>
<dbReference type="Pfam" id="PF00583">
    <property type="entry name" value="Acetyltransf_1"/>
    <property type="match status" value="1"/>
</dbReference>
<feature type="domain" description="N-acetyltransferase" evidence="3">
    <location>
        <begin position="20"/>
        <end position="174"/>
    </location>
</feature>
<keyword evidence="5" id="KW-1185">Reference proteome</keyword>
<organism evidence="4 5">
    <name type="scientific">Thalassovita mangrovi</name>
    <dbReference type="NCBI Taxonomy" id="2692236"/>
    <lineage>
        <taxon>Bacteria</taxon>
        <taxon>Pseudomonadati</taxon>
        <taxon>Pseudomonadota</taxon>
        <taxon>Alphaproteobacteria</taxon>
        <taxon>Rhodobacterales</taxon>
        <taxon>Roseobacteraceae</taxon>
        <taxon>Thalassovita</taxon>
    </lineage>
</organism>
<dbReference type="InterPro" id="IPR050832">
    <property type="entry name" value="Bact_Acetyltransf"/>
</dbReference>
<dbReference type="InterPro" id="IPR000182">
    <property type="entry name" value="GNAT_dom"/>
</dbReference>
<name>A0A6L8LRM7_9RHOB</name>
<evidence type="ECO:0000256" key="2">
    <source>
        <dbReference type="ARBA" id="ARBA00023315"/>
    </source>
</evidence>
<evidence type="ECO:0000259" key="3">
    <source>
        <dbReference type="PROSITE" id="PS51186"/>
    </source>
</evidence>
<accession>A0A6L8LRM7</accession>
<evidence type="ECO:0000256" key="1">
    <source>
        <dbReference type="ARBA" id="ARBA00022679"/>
    </source>
</evidence>